<sequence length="85" mass="9904">MHFVFFVSIDHFVHLTEIFRWSLSMLLFGVGELYIRLDRVDVLFCTWFGACSCEVRGFLFLLFSTVRHVHGNVQFMSTTGVGEFC</sequence>
<dbReference type="AlphaFoldDB" id="A0A8T0GKH2"/>
<reference evidence="1" key="1">
    <citation type="submission" date="2020-06" db="EMBL/GenBank/DDBJ databases">
        <title>WGS assembly of Ceratodon purpureus strain R40.</title>
        <authorList>
            <person name="Carey S.B."/>
            <person name="Jenkins J."/>
            <person name="Shu S."/>
            <person name="Lovell J.T."/>
            <person name="Sreedasyam A."/>
            <person name="Maumus F."/>
            <person name="Tiley G.P."/>
            <person name="Fernandez-Pozo N."/>
            <person name="Barry K."/>
            <person name="Chen C."/>
            <person name="Wang M."/>
            <person name="Lipzen A."/>
            <person name="Daum C."/>
            <person name="Saski C.A."/>
            <person name="Payton A.C."/>
            <person name="Mcbreen J.C."/>
            <person name="Conrad R.E."/>
            <person name="Kollar L.M."/>
            <person name="Olsson S."/>
            <person name="Huttunen S."/>
            <person name="Landis J.B."/>
            <person name="Wickett N.J."/>
            <person name="Johnson M.G."/>
            <person name="Rensing S.A."/>
            <person name="Grimwood J."/>
            <person name="Schmutz J."/>
            <person name="Mcdaniel S.F."/>
        </authorList>
    </citation>
    <scope>NUCLEOTIDE SEQUENCE</scope>
    <source>
        <strain evidence="1">R40</strain>
    </source>
</reference>
<name>A0A8T0GKH2_CERPU</name>
<evidence type="ECO:0000313" key="2">
    <source>
        <dbReference type="Proteomes" id="UP000822688"/>
    </source>
</evidence>
<organism evidence="1 2">
    <name type="scientific">Ceratodon purpureus</name>
    <name type="common">Fire moss</name>
    <name type="synonym">Dicranum purpureum</name>
    <dbReference type="NCBI Taxonomy" id="3225"/>
    <lineage>
        <taxon>Eukaryota</taxon>
        <taxon>Viridiplantae</taxon>
        <taxon>Streptophyta</taxon>
        <taxon>Embryophyta</taxon>
        <taxon>Bryophyta</taxon>
        <taxon>Bryophytina</taxon>
        <taxon>Bryopsida</taxon>
        <taxon>Dicranidae</taxon>
        <taxon>Pseudoditrichales</taxon>
        <taxon>Ditrichaceae</taxon>
        <taxon>Ceratodon</taxon>
    </lineage>
</organism>
<keyword evidence="2" id="KW-1185">Reference proteome</keyword>
<dbReference type="Proteomes" id="UP000822688">
    <property type="component" value="Chromosome 10"/>
</dbReference>
<accession>A0A8T0GKH2</accession>
<dbReference type="EMBL" id="CM026431">
    <property type="protein sequence ID" value="KAG0559065.1"/>
    <property type="molecule type" value="Genomic_DNA"/>
</dbReference>
<proteinExistence type="predicted"/>
<protein>
    <submittedName>
        <fullName evidence="1">Uncharacterized protein</fullName>
    </submittedName>
</protein>
<evidence type="ECO:0000313" key="1">
    <source>
        <dbReference type="EMBL" id="KAG0559065.1"/>
    </source>
</evidence>
<comment type="caution">
    <text evidence="1">The sequence shown here is derived from an EMBL/GenBank/DDBJ whole genome shotgun (WGS) entry which is preliminary data.</text>
</comment>
<gene>
    <name evidence="1" type="ORF">KC19_10G076300</name>
</gene>